<comment type="caution">
    <text evidence="2">The sequence shown here is derived from an EMBL/GenBank/DDBJ whole genome shotgun (WGS) entry which is preliminary data.</text>
</comment>
<proteinExistence type="predicted"/>
<dbReference type="InterPro" id="IPR029058">
    <property type="entry name" value="AB_hydrolase_fold"/>
</dbReference>
<feature type="domain" description="Dienelactone hydrolase" evidence="1">
    <location>
        <begin position="95"/>
        <end position="265"/>
    </location>
</feature>
<dbReference type="InterPro" id="IPR002925">
    <property type="entry name" value="Dienelactn_hydro"/>
</dbReference>
<evidence type="ECO:0000313" key="3">
    <source>
        <dbReference type="Proteomes" id="UP000814176"/>
    </source>
</evidence>
<dbReference type="RefSeq" id="XP_047781699.1">
    <property type="nucleotide sequence ID" value="XM_047918783.1"/>
</dbReference>
<dbReference type="EMBL" id="JADCUA010000005">
    <property type="protein sequence ID" value="KAH9840049.1"/>
    <property type="molecule type" value="Genomic_DNA"/>
</dbReference>
<reference evidence="2 3" key="1">
    <citation type="journal article" date="2021" name="Environ. Microbiol.">
        <title>Gene family expansions and transcriptome signatures uncover fungal adaptations to wood decay.</title>
        <authorList>
            <person name="Hage H."/>
            <person name="Miyauchi S."/>
            <person name="Viragh M."/>
            <person name="Drula E."/>
            <person name="Min B."/>
            <person name="Chaduli D."/>
            <person name="Navarro D."/>
            <person name="Favel A."/>
            <person name="Norest M."/>
            <person name="Lesage-Meessen L."/>
            <person name="Balint B."/>
            <person name="Merenyi Z."/>
            <person name="de Eugenio L."/>
            <person name="Morin E."/>
            <person name="Martinez A.T."/>
            <person name="Baldrian P."/>
            <person name="Stursova M."/>
            <person name="Martinez M.J."/>
            <person name="Novotny C."/>
            <person name="Magnuson J.K."/>
            <person name="Spatafora J.W."/>
            <person name="Maurice S."/>
            <person name="Pangilinan J."/>
            <person name="Andreopoulos W."/>
            <person name="LaButti K."/>
            <person name="Hundley H."/>
            <person name="Na H."/>
            <person name="Kuo A."/>
            <person name="Barry K."/>
            <person name="Lipzen A."/>
            <person name="Henrissat B."/>
            <person name="Riley R."/>
            <person name="Ahrendt S."/>
            <person name="Nagy L.G."/>
            <person name="Grigoriev I.V."/>
            <person name="Martin F."/>
            <person name="Rosso M.N."/>
        </authorList>
    </citation>
    <scope>NUCLEOTIDE SEQUENCE [LARGE SCALE GENOMIC DNA]</scope>
    <source>
        <strain evidence="2 3">CIRM-BRFM 1785</strain>
    </source>
</reference>
<protein>
    <submittedName>
        <fullName evidence="2">Alpha/beta-hydrolase</fullName>
    </submittedName>
</protein>
<dbReference type="PANTHER" id="PTHR17630:SF44">
    <property type="entry name" value="PROTEIN AIM2"/>
    <property type="match status" value="1"/>
</dbReference>
<name>A0ABQ8KNP1_9APHY</name>
<keyword evidence="3" id="KW-1185">Reference proteome</keyword>
<gene>
    <name evidence="2" type="ORF">C8Q71DRAFT_475260</name>
</gene>
<dbReference type="Gene3D" id="3.40.50.1820">
    <property type="entry name" value="alpha/beta hydrolase"/>
    <property type="match status" value="1"/>
</dbReference>
<dbReference type="Proteomes" id="UP000814176">
    <property type="component" value="Unassembled WGS sequence"/>
</dbReference>
<organism evidence="2 3">
    <name type="scientific">Rhodofomes roseus</name>
    <dbReference type="NCBI Taxonomy" id="34475"/>
    <lineage>
        <taxon>Eukaryota</taxon>
        <taxon>Fungi</taxon>
        <taxon>Dikarya</taxon>
        <taxon>Basidiomycota</taxon>
        <taxon>Agaricomycotina</taxon>
        <taxon>Agaricomycetes</taxon>
        <taxon>Polyporales</taxon>
        <taxon>Rhodofomes</taxon>
    </lineage>
</organism>
<evidence type="ECO:0000313" key="2">
    <source>
        <dbReference type="EMBL" id="KAH9840049.1"/>
    </source>
</evidence>
<sequence length="277" mass="30217">MGTNCMQAFATRGPLMVRDVVLRVSFADILIAGIGRIEQIANVECYIAEPLGEGSQEKAILFLTDAYGHKFVNNQVGESPGICAVIGILSHVLLQLLADDFARNGYHVIVPDLFQNDAVPSFVPPDASISKEEFDVAAWVERHPPEIVQGIVAQVVTALRERGVKKFAALGYCFGARIAIDLASAEATSVCVVSHPSFWKVPDDMERYLVESKAPLLINSCEVDAMFPKEAQEKVDAILGGGRFKPGYERTYWQGCMHGFAVRGDMVRQPSTAPFLG</sequence>
<dbReference type="Pfam" id="PF01738">
    <property type="entry name" value="DLH"/>
    <property type="match status" value="1"/>
</dbReference>
<evidence type="ECO:0000259" key="1">
    <source>
        <dbReference type="Pfam" id="PF01738"/>
    </source>
</evidence>
<dbReference type="GeneID" id="71999515"/>
<dbReference type="PANTHER" id="PTHR17630">
    <property type="entry name" value="DIENELACTONE HYDROLASE"/>
    <property type="match status" value="1"/>
</dbReference>
<dbReference type="SUPFAM" id="SSF53474">
    <property type="entry name" value="alpha/beta-Hydrolases"/>
    <property type="match status" value="1"/>
</dbReference>
<accession>A0ABQ8KNP1</accession>